<dbReference type="PANTHER" id="PTHR37449">
    <property type="match status" value="1"/>
</dbReference>
<name>A0AAV0AF05_PHAPC</name>
<accession>A0AAV0AF05</accession>
<protein>
    <submittedName>
        <fullName evidence="1">Cell division control protein 48</fullName>
    </submittedName>
</protein>
<gene>
    <name evidence="1" type="ORF">PPACK8108_LOCUS846</name>
</gene>
<comment type="caution">
    <text evidence="1">The sequence shown here is derived from an EMBL/GenBank/DDBJ whole genome shotgun (WGS) entry which is preliminary data.</text>
</comment>
<dbReference type="PANTHER" id="PTHR37449:SF1">
    <property type="entry name" value="OS02G0159950 PROTEIN"/>
    <property type="match status" value="1"/>
</dbReference>
<evidence type="ECO:0000313" key="2">
    <source>
        <dbReference type="Proteomes" id="UP001153365"/>
    </source>
</evidence>
<dbReference type="AlphaFoldDB" id="A0AAV0AF05"/>
<dbReference type="GO" id="GO:0051301">
    <property type="term" value="P:cell division"/>
    <property type="evidence" value="ECO:0007669"/>
    <property type="project" value="UniProtKB-KW"/>
</dbReference>
<reference evidence="1" key="1">
    <citation type="submission" date="2022-06" db="EMBL/GenBank/DDBJ databases">
        <authorList>
            <consortium name="SYNGENTA / RWTH Aachen University"/>
        </authorList>
    </citation>
    <scope>NUCLEOTIDE SEQUENCE</scope>
</reference>
<evidence type="ECO:0000313" key="1">
    <source>
        <dbReference type="EMBL" id="CAH7666493.1"/>
    </source>
</evidence>
<dbReference type="EMBL" id="CALTRL010000115">
    <property type="protein sequence ID" value="CAH7666493.1"/>
    <property type="molecule type" value="Genomic_DNA"/>
</dbReference>
<feature type="non-terminal residue" evidence="1">
    <location>
        <position position="1"/>
    </location>
</feature>
<proteinExistence type="predicted"/>
<sequence length="76" mass="7938">LGAIESVLSMKIIAGMLISASSKAFPKLLSFSPAILLMISGPLIKKKKAPVLLDAALAIKFFPVPGGPIIRIPRVA</sequence>
<organism evidence="1 2">
    <name type="scientific">Phakopsora pachyrhizi</name>
    <name type="common">Asian soybean rust disease fungus</name>
    <dbReference type="NCBI Taxonomy" id="170000"/>
    <lineage>
        <taxon>Eukaryota</taxon>
        <taxon>Fungi</taxon>
        <taxon>Dikarya</taxon>
        <taxon>Basidiomycota</taxon>
        <taxon>Pucciniomycotina</taxon>
        <taxon>Pucciniomycetes</taxon>
        <taxon>Pucciniales</taxon>
        <taxon>Phakopsoraceae</taxon>
        <taxon>Phakopsora</taxon>
    </lineage>
</organism>
<keyword evidence="1" id="KW-0132">Cell division</keyword>
<keyword evidence="1" id="KW-0131">Cell cycle</keyword>
<dbReference type="Proteomes" id="UP001153365">
    <property type="component" value="Unassembled WGS sequence"/>
</dbReference>
<keyword evidence="2" id="KW-1185">Reference proteome</keyword>